<dbReference type="HOGENOM" id="CLU_026126_7_3_3"/>
<evidence type="ECO:0000259" key="8">
    <source>
        <dbReference type="Pfam" id="PF00462"/>
    </source>
</evidence>
<evidence type="ECO:0000256" key="2">
    <source>
        <dbReference type="ARBA" id="ARBA00007787"/>
    </source>
</evidence>
<evidence type="ECO:0000256" key="3">
    <source>
        <dbReference type="ARBA" id="ARBA00022448"/>
    </source>
</evidence>
<dbReference type="PROSITE" id="PS00195">
    <property type="entry name" value="GLUTAREDOXIN_1"/>
    <property type="match status" value="1"/>
</dbReference>
<dbReference type="NCBIfam" id="TIGR02181">
    <property type="entry name" value="GRX_bact"/>
    <property type="match status" value="1"/>
</dbReference>
<dbReference type="InterPro" id="IPR014025">
    <property type="entry name" value="Glutaredoxin_subgr"/>
</dbReference>
<keyword evidence="3 7" id="KW-0813">Transport</keyword>
<dbReference type="RefSeq" id="WP_009546575.1">
    <property type="nucleotide sequence ID" value="NC_010546.1"/>
</dbReference>
<evidence type="ECO:0000256" key="1">
    <source>
        <dbReference type="ARBA" id="ARBA00002549"/>
    </source>
</evidence>
<dbReference type="CDD" id="cd03418">
    <property type="entry name" value="GRX_GRXb_1_3_like"/>
    <property type="match status" value="1"/>
</dbReference>
<name>B1WP60_CROS5</name>
<proteinExistence type="inferred from homology"/>
<protein>
    <recommendedName>
        <fullName evidence="7">Glutaredoxin</fullName>
    </recommendedName>
</protein>
<dbReference type="PROSITE" id="PS51354">
    <property type="entry name" value="GLUTAREDOXIN_2"/>
    <property type="match status" value="1"/>
</dbReference>
<organism evidence="9 10">
    <name type="scientific">Crocosphaera subtropica (strain ATCC 51142 / BH68)</name>
    <name type="common">Cyanothece sp. (strain ATCC 51142)</name>
    <dbReference type="NCBI Taxonomy" id="43989"/>
    <lineage>
        <taxon>Bacteria</taxon>
        <taxon>Bacillati</taxon>
        <taxon>Cyanobacteriota</taxon>
        <taxon>Cyanophyceae</taxon>
        <taxon>Oscillatoriophycideae</taxon>
        <taxon>Chroococcales</taxon>
        <taxon>Aphanothecaceae</taxon>
        <taxon>Crocosphaera</taxon>
        <taxon>Crocosphaera subtropica</taxon>
    </lineage>
</organism>
<dbReference type="PRINTS" id="PR00160">
    <property type="entry name" value="GLUTAREDOXIN"/>
</dbReference>
<dbReference type="SUPFAM" id="SSF52833">
    <property type="entry name" value="Thioredoxin-like"/>
    <property type="match status" value="1"/>
</dbReference>
<keyword evidence="4 7" id="KW-0249">Electron transport</keyword>
<evidence type="ECO:0000256" key="4">
    <source>
        <dbReference type="ARBA" id="ARBA00022982"/>
    </source>
</evidence>
<evidence type="ECO:0000256" key="7">
    <source>
        <dbReference type="RuleBase" id="RU364065"/>
    </source>
</evidence>
<dbReference type="PANTHER" id="PTHR45694">
    <property type="entry name" value="GLUTAREDOXIN 2"/>
    <property type="match status" value="1"/>
</dbReference>
<dbReference type="InterPro" id="IPR036249">
    <property type="entry name" value="Thioredoxin-like_sf"/>
</dbReference>
<dbReference type="eggNOG" id="COG0695">
    <property type="taxonomic scope" value="Bacteria"/>
</dbReference>
<keyword evidence="6 7" id="KW-0676">Redox-active center</keyword>
<dbReference type="GO" id="GO:0015038">
    <property type="term" value="F:glutathione disulfide oxidoreductase activity"/>
    <property type="evidence" value="ECO:0007669"/>
    <property type="project" value="UniProtKB-UniRule"/>
</dbReference>
<dbReference type="GO" id="GO:0005737">
    <property type="term" value="C:cytoplasm"/>
    <property type="evidence" value="ECO:0007669"/>
    <property type="project" value="TreeGrafter"/>
</dbReference>
<dbReference type="AlphaFoldDB" id="B1WP60"/>
<dbReference type="GO" id="GO:0034599">
    <property type="term" value="P:cellular response to oxidative stress"/>
    <property type="evidence" value="ECO:0007669"/>
    <property type="project" value="TreeGrafter"/>
</dbReference>
<gene>
    <name evidence="9" type="primary">grxC1</name>
    <name evidence="9" type="ordered locus">cce_0491</name>
</gene>
<keyword evidence="7" id="KW-0963">Cytoplasm</keyword>
<dbReference type="FunFam" id="3.40.30.10:FF:000018">
    <property type="entry name" value="Glutaredoxin"/>
    <property type="match status" value="1"/>
</dbReference>
<accession>B1WP60</accession>
<dbReference type="GO" id="GO:0045454">
    <property type="term" value="P:cell redox homeostasis"/>
    <property type="evidence" value="ECO:0007669"/>
    <property type="project" value="InterPro"/>
</dbReference>
<dbReference type="Proteomes" id="UP000001203">
    <property type="component" value="Chromosome circular"/>
</dbReference>
<feature type="domain" description="Glutaredoxin" evidence="8">
    <location>
        <begin position="5"/>
        <end position="65"/>
    </location>
</feature>
<dbReference type="EMBL" id="CP000806">
    <property type="protein sequence ID" value="ACB49842.1"/>
    <property type="molecule type" value="Genomic_DNA"/>
</dbReference>
<sequence length="89" mass="9878">MAANVEIYTWSTCPFCLRAKALLVKKGVDFTEYCIDGDEDARDEMAQRANGKRSVPQIFINDRHVGGCDELYDLDSTGELDSLLENSAA</sequence>
<dbReference type="InterPro" id="IPR011900">
    <property type="entry name" value="GRX_bact"/>
</dbReference>
<dbReference type="OrthoDB" id="9795531at2"/>
<comment type="function">
    <text evidence="1 7">Has a glutathione-disulfide oxidoreductase activity in the presence of NADPH and glutathione reductase. Reduces low molecular weight disulfides and proteins.</text>
</comment>
<evidence type="ECO:0000313" key="9">
    <source>
        <dbReference type="EMBL" id="ACB49842.1"/>
    </source>
</evidence>
<reference evidence="9 10" key="1">
    <citation type="journal article" date="2008" name="Proc. Natl. Acad. Sci. U.S.A.">
        <title>The genome of Cyanothece 51142, a unicellular diazotrophic cyanobacterium important in the marine nitrogen cycle.</title>
        <authorList>
            <person name="Welsh E.A."/>
            <person name="Liberton M."/>
            <person name="Stoeckel J."/>
            <person name="Loh T."/>
            <person name="Elvitigala T."/>
            <person name="Wang C."/>
            <person name="Wollam A."/>
            <person name="Fulton R.S."/>
            <person name="Clifton S.W."/>
            <person name="Jacobs J.M."/>
            <person name="Aurora R."/>
            <person name="Ghosh B.K."/>
            <person name="Sherman L.A."/>
            <person name="Smith R.D."/>
            <person name="Wilson R.K."/>
            <person name="Pakrasi H.B."/>
        </authorList>
    </citation>
    <scope>NUCLEOTIDE SEQUENCE [LARGE SCALE GENOMIC DNA]</scope>
    <source>
        <strain evidence="10">ATCC 51142 / BH68</strain>
    </source>
</reference>
<keyword evidence="10" id="KW-1185">Reference proteome</keyword>
<dbReference type="PANTHER" id="PTHR45694:SF18">
    <property type="entry name" value="GLUTAREDOXIN-1-RELATED"/>
    <property type="match status" value="1"/>
</dbReference>
<dbReference type="KEGG" id="cyt:cce_0491"/>
<dbReference type="Gene3D" id="3.40.30.10">
    <property type="entry name" value="Glutaredoxin"/>
    <property type="match status" value="1"/>
</dbReference>
<dbReference type="Pfam" id="PF00462">
    <property type="entry name" value="Glutaredoxin"/>
    <property type="match status" value="1"/>
</dbReference>
<comment type="similarity">
    <text evidence="2 7">Belongs to the glutaredoxin family.</text>
</comment>
<evidence type="ECO:0000313" key="10">
    <source>
        <dbReference type="Proteomes" id="UP000001203"/>
    </source>
</evidence>
<dbReference type="InterPro" id="IPR011767">
    <property type="entry name" value="GLR_AS"/>
</dbReference>
<evidence type="ECO:0000256" key="5">
    <source>
        <dbReference type="ARBA" id="ARBA00023157"/>
    </source>
</evidence>
<keyword evidence="5" id="KW-1015">Disulfide bond</keyword>
<dbReference type="InterPro" id="IPR002109">
    <property type="entry name" value="Glutaredoxin"/>
</dbReference>
<evidence type="ECO:0000256" key="6">
    <source>
        <dbReference type="ARBA" id="ARBA00023284"/>
    </source>
</evidence>
<dbReference type="STRING" id="43989.cce_0491"/>